<keyword evidence="3" id="KW-1185">Reference proteome</keyword>
<name>A0A4R3UJB9_ROSSA</name>
<protein>
    <submittedName>
        <fullName evidence="2">Uncharacterized protein DUF1173</fullName>
    </submittedName>
</protein>
<evidence type="ECO:0000313" key="2">
    <source>
        <dbReference type="EMBL" id="TCU88400.1"/>
    </source>
</evidence>
<dbReference type="AlphaFoldDB" id="A0A4R3UJB9"/>
<gene>
    <name evidence="2" type="ORF">EV671_103926</name>
</gene>
<dbReference type="Proteomes" id="UP000295110">
    <property type="component" value="Unassembled WGS sequence"/>
</dbReference>
<dbReference type="OrthoDB" id="5572968at2"/>
<sequence>MAPTVHRIAAAASVYEVDGRQLAIDAPDFADIVADAHAAHLRLRCLCQPDGVEMYVARLARPDAGFVVKRMPDTGWQHAPECPSYAPPAALSGLGQVLGTAITEDPETGETTLRLGFAMDRLPDRTGIAASGAFRSSVCADGIRLSLRGLLHYLWDQAGLTRWHPDLAGRRTWPIVRGLLLQAAQSMIAKRTSLRTRLFIPEPFFVEQRDAIDARRRAAWSQALSRPTGRMPMMLLLAEVKEVAPARYGFKATIKHMPDLAFAIEAALFRRLERCFESELTLWAASDDIHMVLIATFGVGNSGVPSIQELCLMPVSRQWLPVDDGFGKQLVDRLVAEERAFTRSLRYDLGAQESLAFAVLSDSGARPTTLRVLHGDPQEPTAWPETESSDDSTWIWHTHLEPLPPLPSHEQQGLWGPVIAASKDAARRAADQSAETTGRAVLGRHRTRSGSTRQDAGFPDRGGKSAPGIVIARGGEDL</sequence>
<accession>A0A4R3UJB9</accession>
<comment type="caution">
    <text evidence="2">The sequence shown here is derived from an EMBL/GenBank/DDBJ whole genome shotgun (WGS) entry which is preliminary data.</text>
</comment>
<evidence type="ECO:0000313" key="3">
    <source>
        <dbReference type="Proteomes" id="UP000295110"/>
    </source>
</evidence>
<proteinExistence type="predicted"/>
<evidence type="ECO:0000256" key="1">
    <source>
        <dbReference type="SAM" id="MobiDB-lite"/>
    </source>
</evidence>
<dbReference type="Pfam" id="PF06666">
    <property type="entry name" value="DUF1173"/>
    <property type="match status" value="1"/>
</dbReference>
<dbReference type="InterPro" id="IPR009553">
    <property type="entry name" value="DUF1173"/>
</dbReference>
<feature type="region of interest" description="Disordered" evidence="1">
    <location>
        <begin position="425"/>
        <end position="478"/>
    </location>
</feature>
<reference evidence="2 3" key="1">
    <citation type="submission" date="2019-03" db="EMBL/GenBank/DDBJ databases">
        <title>Genomic Encyclopedia of Type Strains, Phase IV (KMG-IV): sequencing the most valuable type-strain genomes for metagenomic binning, comparative biology and taxonomic classification.</title>
        <authorList>
            <person name="Goeker M."/>
        </authorList>
    </citation>
    <scope>NUCLEOTIDE SEQUENCE [LARGE SCALE GENOMIC DNA]</scope>
    <source>
        <strain evidence="2 3">DSM 654</strain>
    </source>
</reference>
<dbReference type="EMBL" id="SMBU01000039">
    <property type="protein sequence ID" value="TCU88400.1"/>
    <property type="molecule type" value="Genomic_DNA"/>
</dbReference>
<dbReference type="RefSeq" id="WP_132575957.1">
    <property type="nucleotide sequence ID" value="NZ_CBCSGL010000045.1"/>
</dbReference>
<organism evidence="2 3">
    <name type="scientific">Roseateles saccharophilus</name>
    <name type="common">Pseudomonas saccharophila</name>
    <dbReference type="NCBI Taxonomy" id="304"/>
    <lineage>
        <taxon>Bacteria</taxon>
        <taxon>Pseudomonadati</taxon>
        <taxon>Pseudomonadota</taxon>
        <taxon>Betaproteobacteria</taxon>
        <taxon>Burkholderiales</taxon>
        <taxon>Sphaerotilaceae</taxon>
        <taxon>Roseateles</taxon>
    </lineage>
</organism>